<name>A0A6B0TZA8_IXORI</name>
<proteinExistence type="predicted"/>
<accession>A0A6B0TZA8</accession>
<dbReference type="EMBL" id="GIFC01002575">
    <property type="protein sequence ID" value="MXU84658.1"/>
    <property type="molecule type" value="Transcribed_RNA"/>
</dbReference>
<feature type="compositionally biased region" description="Polar residues" evidence="1">
    <location>
        <begin position="71"/>
        <end position="82"/>
    </location>
</feature>
<reference evidence="2" key="1">
    <citation type="submission" date="2019-12" db="EMBL/GenBank/DDBJ databases">
        <title>An insight into the sialome of adult female Ixodes ricinus ticks feeding for 6 days.</title>
        <authorList>
            <person name="Perner J."/>
            <person name="Ribeiro J.M.C."/>
        </authorList>
    </citation>
    <scope>NUCLEOTIDE SEQUENCE</scope>
    <source>
        <strain evidence="2">Semi-engorged</strain>
        <tissue evidence="2">Salivary glands</tissue>
    </source>
</reference>
<sequence>MRRWPSLPRRSARSARRTCACSASSSWRWTAGRPSADTSPSRSPASRWTRRGTSTRCQPTACGQGRCPAPSLTTPRQTPRGH</sequence>
<dbReference type="AlphaFoldDB" id="A0A6B0TZA8"/>
<evidence type="ECO:0000256" key="1">
    <source>
        <dbReference type="SAM" id="MobiDB-lite"/>
    </source>
</evidence>
<feature type="compositionally biased region" description="Polar residues" evidence="1">
    <location>
        <begin position="36"/>
        <end position="58"/>
    </location>
</feature>
<feature type="region of interest" description="Disordered" evidence="1">
    <location>
        <begin position="27"/>
        <end position="82"/>
    </location>
</feature>
<organism evidence="2">
    <name type="scientific">Ixodes ricinus</name>
    <name type="common">Common tick</name>
    <name type="synonym">Acarus ricinus</name>
    <dbReference type="NCBI Taxonomy" id="34613"/>
    <lineage>
        <taxon>Eukaryota</taxon>
        <taxon>Metazoa</taxon>
        <taxon>Ecdysozoa</taxon>
        <taxon>Arthropoda</taxon>
        <taxon>Chelicerata</taxon>
        <taxon>Arachnida</taxon>
        <taxon>Acari</taxon>
        <taxon>Parasitiformes</taxon>
        <taxon>Ixodida</taxon>
        <taxon>Ixodoidea</taxon>
        <taxon>Ixodidae</taxon>
        <taxon>Ixodinae</taxon>
        <taxon>Ixodes</taxon>
    </lineage>
</organism>
<protein>
    <submittedName>
        <fullName evidence="2">Putative secreted protein</fullName>
    </submittedName>
</protein>
<evidence type="ECO:0000313" key="2">
    <source>
        <dbReference type="EMBL" id="MXU84658.1"/>
    </source>
</evidence>